<dbReference type="Proteomes" id="UP000606490">
    <property type="component" value="Unassembled WGS sequence"/>
</dbReference>
<feature type="transmembrane region" description="Helical" evidence="9">
    <location>
        <begin position="343"/>
        <end position="368"/>
    </location>
</feature>
<comment type="similarity">
    <text evidence="2">Belongs to the autoinducer-2 exporter (AI-2E) (TC 2.A.86) family.</text>
</comment>
<evidence type="ECO:0000256" key="5">
    <source>
        <dbReference type="ARBA" id="ARBA00022692"/>
    </source>
</evidence>
<evidence type="ECO:0000256" key="7">
    <source>
        <dbReference type="ARBA" id="ARBA00023136"/>
    </source>
</evidence>
<gene>
    <name evidence="10" type="ORF">JMJ55_20505</name>
</gene>
<evidence type="ECO:0000256" key="3">
    <source>
        <dbReference type="ARBA" id="ARBA00022448"/>
    </source>
</evidence>
<feature type="transmembrane region" description="Helical" evidence="9">
    <location>
        <begin position="44"/>
        <end position="64"/>
    </location>
</feature>
<dbReference type="PANTHER" id="PTHR21716">
    <property type="entry name" value="TRANSMEMBRANE PROTEIN"/>
    <property type="match status" value="1"/>
</dbReference>
<dbReference type="EMBL" id="JAEUXJ010000010">
    <property type="protein sequence ID" value="MBL6457722.1"/>
    <property type="molecule type" value="Genomic_DNA"/>
</dbReference>
<feature type="transmembrane region" description="Helical" evidence="9">
    <location>
        <begin position="244"/>
        <end position="272"/>
    </location>
</feature>
<keyword evidence="6 9" id="KW-1133">Transmembrane helix</keyword>
<evidence type="ECO:0000256" key="4">
    <source>
        <dbReference type="ARBA" id="ARBA00022475"/>
    </source>
</evidence>
<keyword evidence="11" id="KW-1185">Reference proteome</keyword>
<proteinExistence type="inferred from homology"/>
<dbReference type="PANTHER" id="PTHR21716:SF53">
    <property type="entry name" value="PERMEASE PERM-RELATED"/>
    <property type="match status" value="1"/>
</dbReference>
<feature type="transmembrane region" description="Helical" evidence="9">
    <location>
        <begin position="181"/>
        <end position="204"/>
    </location>
</feature>
<feature type="region of interest" description="Disordered" evidence="8">
    <location>
        <begin position="465"/>
        <end position="503"/>
    </location>
</feature>
<name>A0ABS1V7X8_9PROT</name>
<keyword evidence="4" id="KW-1003">Cell membrane</keyword>
<feature type="compositionally biased region" description="Basic and acidic residues" evidence="8">
    <location>
        <begin position="465"/>
        <end position="476"/>
    </location>
</feature>
<organism evidence="10 11">
    <name type="scientific">Belnapia mucosa</name>
    <dbReference type="NCBI Taxonomy" id="2804532"/>
    <lineage>
        <taxon>Bacteria</taxon>
        <taxon>Pseudomonadati</taxon>
        <taxon>Pseudomonadota</taxon>
        <taxon>Alphaproteobacteria</taxon>
        <taxon>Acetobacterales</taxon>
        <taxon>Roseomonadaceae</taxon>
        <taxon>Belnapia</taxon>
    </lineage>
</organism>
<evidence type="ECO:0000256" key="9">
    <source>
        <dbReference type="SAM" id="Phobius"/>
    </source>
</evidence>
<comment type="caution">
    <text evidence="10">The sequence shown here is derived from an EMBL/GenBank/DDBJ whole genome shotgun (WGS) entry which is preliminary data.</text>
</comment>
<feature type="compositionally biased region" description="Low complexity" evidence="8">
    <location>
        <begin position="144"/>
        <end position="165"/>
    </location>
</feature>
<evidence type="ECO:0000256" key="6">
    <source>
        <dbReference type="ARBA" id="ARBA00022989"/>
    </source>
</evidence>
<keyword evidence="5 9" id="KW-0812">Transmembrane</keyword>
<feature type="compositionally biased region" description="Pro residues" evidence="8">
    <location>
        <begin position="648"/>
        <end position="662"/>
    </location>
</feature>
<evidence type="ECO:0000256" key="8">
    <source>
        <dbReference type="SAM" id="MobiDB-lite"/>
    </source>
</evidence>
<reference evidence="10 11" key="1">
    <citation type="submission" date="2021-01" db="EMBL/GenBank/DDBJ databases">
        <title>Belnapia mucosa sp. nov. and Belnapia arida sp. nov., isolated from the Tabernas Desert (Almeria, Spain).</title>
        <authorList>
            <person name="Molina-Menor E."/>
            <person name="Vidal-Verdu A."/>
            <person name="Calonge A."/>
            <person name="Satari L."/>
            <person name="Pereto Magraner J."/>
            <person name="Porcar Miralles M."/>
        </authorList>
    </citation>
    <scope>NUCLEOTIDE SEQUENCE [LARGE SCALE GENOMIC DNA]</scope>
    <source>
        <strain evidence="10 11">T6</strain>
    </source>
</reference>
<feature type="transmembrane region" description="Helical" evidence="9">
    <location>
        <begin position="71"/>
        <end position="92"/>
    </location>
</feature>
<evidence type="ECO:0000256" key="2">
    <source>
        <dbReference type="ARBA" id="ARBA00009773"/>
    </source>
</evidence>
<sequence>MPASPAEPPPPPAPANPPALRALLGLATGVVIVTALYIAREILIPITLAVLLSFVLAPLADLLRRLWLGRVVSVLVAVLLALGAILLIGGLIGTQVAQLAGEAPRYAATIERKVETVRDEALGRISVITRSLGMPGGLTHEETAPTGPEAAPAPAAPAAPGAAPGEAGGTIRSPLELAQRILSPVLGPLETTGIVFIVAIFVLLQREDLRDRMIRLAGATDLHRTTTALDDAARRLSRYFLAQLGLNLVFGIVIGVGLFLIGVPSPLLWGVLATLLRFVPYIGAILAGALPLALAAAVDPGWTMVIWTAALFLVTEPIMGQVVEPLVYGHSTGLSPVSVVISAIFWSWLWGPIGLILSTPLTLCLVVLGRHVQQVEFLDVLLGDRPALTPVESFYQRMLAGDPDEALDQAELLLKERSLSSYYDEVALKGLQLAASDASRGVVPPEQIERVRDAIRGLVADLADHADADPAPHGEKGALPSLAEQGVPKTPAPKAQAPDPAALPPAWRRDSAILCIAGRGPLDEAASAMLAQLLQKHGLGAHVVPHEAVSRGRIDSFDTAGAAMVCISYLEISGSPAHLRYLLRRLRQRLPGAPILVGLWPAEEAVLTDQKVQHFLGADYYTTSLREAVTACLDAAHKASAPAAEPAPRLPEPAPAGPAPIA</sequence>
<feature type="compositionally biased region" description="Low complexity" evidence="8">
    <location>
        <begin position="492"/>
        <end position="503"/>
    </location>
</feature>
<evidence type="ECO:0000313" key="11">
    <source>
        <dbReference type="Proteomes" id="UP000606490"/>
    </source>
</evidence>
<keyword evidence="3" id="KW-0813">Transport</keyword>
<dbReference type="RefSeq" id="WP_202827470.1">
    <property type="nucleotide sequence ID" value="NZ_JAEUXJ010000010.1"/>
</dbReference>
<feature type="transmembrane region" description="Helical" evidence="9">
    <location>
        <begin position="278"/>
        <end position="298"/>
    </location>
</feature>
<dbReference type="Pfam" id="PF01594">
    <property type="entry name" value="AI-2E_transport"/>
    <property type="match status" value="2"/>
</dbReference>
<evidence type="ECO:0000256" key="1">
    <source>
        <dbReference type="ARBA" id="ARBA00004651"/>
    </source>
</evidence>
<evidence type="ECO:0000313" key="10">
    <source>
        <dbReference type="EMBL" id="MBL6457722.1"/>
    </source>
</evidence>
<comment type="subcellular location">
    <subcellularLocation>
        <location evidence="1">Cell membrane</location>
        <topology evidence="1">Multi-pass membrane protein</topology>
    </subcellularLocation>
</comment>
<feature type="region of interest" description="Disordered" evidence="8">
    <location>
        <begin position="642"/>
        <end position="662"/>
    </location>
</feature>
<protein>
    <submittedName>
        <fullName evidence="10">AI-2E family transporter</fullName>
    </submittedName>
</protein>
<keyword evidence="7 9" id="KW-0472">Membrane</keyword>
<feature type="region of interest" description="Disordered" evidence="8">
    <location>
        <begin position="136"/>
        <end position="167"/>
    </location>
</feature>
<accession>A0ABS1V7X8</accession>
<feature type="transmembrane region" description="Helical" evidence="9">
    <location>
        <begin position="305"/>
        <end position="323"/>
    </location>
</feature>
<dbReference type="InterPro" id="IPR002549">
    <property type="entry name" value="AI-2E-like"/>
</dbReference>